<evidence type="ECO:0000313" key="7">
    <source>
        <dbReference type="EMBL" id="AKK08659.1"/>
    </source>
</evidence>
<reference evidence="8" key="2">
    <citation type="submission" date="2015-05" db="EMBL/GenBank/DDBJ databases">
        <title>Complete genome sequence of Corynebacterium testudinoris DSM 44614, recovered from necrotic lesions in the mouth of a tortoise.</title>
        <authorList>
            <person name="Ruckert C."/>
            <person name="Albersmeier A."/>
            <person name="Winkler A."/>
            <person name="Tauch A."/>
        </authorList>
    </citation>
    <scope>NUCLEOTIDE SEQUENCE [LARGE SCALE GENOMIC DNA]</scope>
    <source>
        <strain evidence="8">DSM 44614</strain>
    </source>
</reference>
<evidence type="ECO:0000256" key="5">
    <source>
        <dbReference type="SAM" id="Phobius"/>
    </source>
</evidence>
<proteinExistence type="predicted"/>
<dbReference type="GO" id="GO:0016020">
    <property type="term" value="C:membrane"/>
    <property type="evidence" value="ECO:0007669"/>
    <property type="project" value="UniProtKB-SubCell"/>
</dbReference>
<name>A0A0G3H5M2_9CORY</name>
<dbReference type="RefSeq" id="WP_047252982.1">
    <property type="nucleotide sequence ID" value="NZ_CP011545.1"/>
</dbReference>
<evidence type="ECO:0000256" key="4">
    <source>
        <dbReference type="ARBA" id="ARBA00023136"/>
    </source>
</evidence>
<evidence type="ECO:0000313" key="8">
    <source>
        <dbReference type="Proteomes" id="UP000035540"/>
    </source>
</evidence>
<feature type="transmembrane region" description="Helical" evidence="5">
    <location>
        <begin position="52"/>
        <end position="73"/>
    </location>
</feature>
<dbReference type="PATRIC" id="fig|136857.5.peg.1209"/>
<evidence type="ECO:0000256" key="3">
    <source>
        <dbReference type="ARBA" id="ARBA00022989"/>
    </source>
</evidence>
<dbReference type="EMBL" id="CP011545">
    <property type="protein sequence ID" value="AKK08659.1"/>
    <property type="molecule type" value="Genomic_DNA"/>
</dbReference>
<evidence type="ECO:0000259" key="6">
    <source>
        <dbReference type="Pfam" id="PF05154"/>
    </source>
</evidence>
<evidence type="ECO:0000256" key="1">
    <source>
        <dbReference type="ARBA" id="ARBA00004141"/>
    </source>
</evidence>
<dbReference type="AlphaFoldDB" id="A0A0G3H5M2"/>
<dbReference type="KEGG" id="cted:CTEST_06085"/>
<accession>A0A0G3H5M2</accession>
<feature type="domain" description="TM2" evidence="6">
    <location>
        <begin position="48"/>
        <end position="98"/>
    </location>
</feature>
<keyword evidence="4 5" id="KW-0472">Membrane</keyword>
<keyword evidence="8" id="KW-1185">Reference proteome</keyword>
<dbReference type="OrthoDB" id="2004788at2"/>
<sequence length="131" mass="14573">MTQPYQHYDQDGMPIDPAANNYHAFAQPQAQPQYAVPVQPYGYPPYAQKSKIVAALLAFFFGTLGVHNFYLGYTNRGLIQLGLTIFGWFTAFILIGFIFIMAVGAWAFVEFILILVGSGQMAHDSRGFPLS</sequence>
<evidence type="ECO:0000256" key="2">
    <source>
        <dbReference type="ARBA" id="ARBA00022692"/>
    </source>
</evidence>
<reference evidence="7 8" key="1">
    <citation type="journal article" date="2015" name="Genome Announc.">
        <title>Complete Genome Sequence of the Type Strain Corynebacterium testudinoris DSM 44614, Recovered from Necrotic Lesions in the Mouth of a Tortoise.</title>
        <authorList>
            <person name="Ruckert C."/>
            <person name="Kriete M."/>
            <person name="Jaenicke S."/>
            <person name="Winkler A."/>
            <person name="Tauch A."/>
        </authorList>
    </citation>
    <scope>NUCLEOTIDE SEQUENCE [LARGE SCALE GENOMIC DNA]</scope>
    <source>
        <strain evidence="7 8">DSM 44614</strain>
    </source>
</reference>
<keyword evidence="2 5" id="KW-0812">Transmembrane</keyword>
<organism evidence="7 8">
    <name type="scientific">Corynebacterium testudinoris</name>
    <dbReference type="NCBI Taxonomy" id="136857"/>
    <lineage>
        <taxon>Bacteria</taxon>
        <taxon>Bacillati</taxon>
        <taxon>Actinomycetota</taxon>
        <taxon>Actinomycetes</taxon>
        <taxon>Mycobacteriales</taxon>
        <taxon>Corynebacteriaceae</taxon>
        <taxon>Corynebacterium</taxon>
    </lineage>
</organism>
<dbReference type="Pfam" id="PF05154">
    <property type="entry name" value="TM2"/>
    <property type="match status" value="1"/>
</dbReference>
<dbReference type="InterPro" id="IPR007829">
    <property type="entry name" value="TM2"/>
</dbReference>
<dbReference type="Proteomes" id="UP000035540">
    <property type="component" value="Chromosome"/>
</dbReference>
<dbReference type="STRING" id="136857.CTEST_06085"/>
<keyword evidence="3 5" id="KW-1133">Transmembrane helix</keyword>
<feature type="transmembrane region" description="Helical" evidence="5">
    <location>
        <begin position="85"/>
        <end position="116"/>
    </location>
</feature>
<gene>
    <name evidence="7" type="ORF">CTEST_06085</name>
</gene>
<protein>
    <submittedName>
        <fullName evidence="7">TM2 domain-containing protein</fullName>
    </submittedName>
</protein>
<comment type="subcellular location">
    <subcellularLocation>
        <location evidence="1">Membrane</location>
        <topology evidence="1">Multi-pass membrane protein</topology>
    </subcellularLocation>
</comment>